<evidence type="ECO:0000256" key="2">
    <source>
        <dbReference type="ARBA" id="ARBA00022475"/>
    </source>
</evidence>
<feature type="transmembrane region" description="Helical" evidence="6">
    <location>
        <begin position="55"/>
        <end position="71"/>
    </location>
</feature>
<dbReference type="PANTHER" id="PTHR34857:SF2">
    <property type="entry name" value="SLL0384 PROTEIN"/>
    <property type="match status" value="1"/>
</dbReference>
<evidence type="ECO:0000256" key="5">
    <source>
        <dbReference type="ARBA" id="ARBA00023136"/>
    </source>
</evidence>
<feature type="transmembrane region" description="Helical" evidence="6">
    <location>
        <begin position="12"/>
        <end position="43"/>
    </location>
</feature>
<comment type="caution">
    <text evidence="7">The sequence shown here is derived from an EMBL/GenBank/DDBJ whole genome shotgun (WGS) entry which is preliminary data.</text>
</comment>
<evidence type="ECO:0000256" key="6">
    <source>
        <dbReference type="SAM" id="Phobius"/>
    </source>
</evidence>
<gene>
    <name evidence="7" type="ORF">CRV04_09140</name>
</gene>
<feature type="transmembrane region" description="Helical" evidence="6">
    <location>
        <begin position="199"/>
        <end position="218"/>
    </location>
</feature>
<dbReference type="CDD" id="cd16914">
    <property type="entry name" value="EcfT"/>
    <property type="match status" value="1"/>
</dbReference>
<evidence type="ECO:0000256" key="1">
    <source>
        <dbReference type="ARBA" id="ARBA00004141"/>
    </source>
</evidence>
<dbReference type="AlphaFoldDB" id="A0A4Q0XNQ1"/>
<evidence type="ECO:0000313" key="8">
    <source>
        <dbReference type="Proteomes" id="UP000290657"/>
    </source>
</evidence>
<proteinExistence type="predicted"/>
<dbReference type="Proteomes" id="UP000290657">
    <property type="component" value="Unassembled WGS sequence"/>
</dbReference>
<dbReference type="Pfam" id="PF02361">
    <property type="entry name" value="CbiQ"/>
    <property type="match status" value="1"/>
</dbReference>
<keyword evidence="2" id="KW-1003">Cell membrane</keyword>
<keyword evidence="8" id="KW-1185">Reference proteome</keyword>
<keyword evidence="4 6" id="KW-1133">Transmembrane helix</keyword>
<feature type="transmembrane region" description="Helical" evidence="6">
    <location>
        <begin position="77"/>
        <end position="96"/>
    </location>
</feature>
<keyword evidence="3 6" id="KW-0812">Transmembrane</keyword>
<accession>A0A4Q0XNQ1</accession>
<dbReference type="InterPro" id="IPR003339">
    <property type="entry name" value="ABC/ECF_trnsptr_transmembrane"/>
</dbReference>
<evidence type="ECO:0000256" key="4">
    <source>
        <dbReference type="ARBA" id="ARBA00022989"/>
    </source>
</evidence>
<evidence type="ECO:0000313" key="7">
    <source>
        <dbReference type="EMBL" id="RXJ56200.1"/>
    </source>
</evidence>
<keyword evidence="5 6" id="KW-0472">Membrane</keyword>
<name>A0A4Q0XNQ1_9BACT</name>
<dbReference type="OrthoDB" id="4533at2"/>
<comment type="subcellular location">
    <subcellularLocation>
        <location evidence="1">Membrane</location>
        <topology evidence="1">Multi-pass membrane protein</topology>
    </subcellularLocation>
</comment>
<dbReference type="InterPro" id="IPR051611">
    <property type="entry name" value="ECF_transporter_component"/>
</dbReference>
<feature type="transmembrane region" description="Helical" evidence="6">
    <location>
        <begin position="152"/>
        <end position="170"/>
    </location>
</feature>
<feature type="transmembrane region" description="Helical" evidence="6">
    <location>
        <begin position="116"/>
        <end position="132"/>
    </location>
</feature>
<dbReference type="GO" id="GO:0005886">
    <property type="term" value="C:plasma membrane"/>
    <property type="evidence" value="ECO:0007669"/>
    <property type="project" value="UniProtKB-ARBA"/>
</dbReference>
<sequence>MKTSEEVSKEGFNLIIALLYSVSIAFSEVEIYVFIPLIFLAFVHKAYLLAIFKRLLLLNVFIIFLVLFVLFQDHQEAWQLFLRTNAILLFNLFLFYQSKGYDIVRGCYALKMNKKFVALFYVTISLIEYLFCELKNVKQTMKMRGFSATTSMFTYQTYGNVFALLFIKVIRKAQHIQESMITRGFHGEIYLLQAQKLVMLDYALALLVAMMILLKGLAI</sequence>
<protein>
    <submittedName>
        <fullName evidence="7">Cobalt ABC transporter permease</fullName>
    </submittedName>
</protein>
<dbReference type="EMBL" id="PDKN01000006">
    <property type="protein sequence ID" value="RXJ56200.1"/>
    <property type="molecule type" value="Genomic_DNA"/>
</dbReference>
<reference evidence="7 8" key="1">
    <citation type="submission" date="2017-10" db="EMBL/GenBank/DDBJ databases">
        <title>Genomics of the genus Arcobacter.</title>
        <authorList>
            <person name="Perez-Cataluna A."/>
            <person name="Figueras M.J."/>
        </authorList>
    </citation>
    <scope>NUCLEOTIDE SEQUENCE [LARGE SCALE GENOMIC DNA]</scope>
    <source>
        <strain evidence="7 8">CECT 8987</strain>
    </source>
</reference>
<evidence type="ECO:0000256" key="3">
    <source>
        <dbReference type="ARBA" id="ARBA00022692"/>
    </source>
</evidence>
<organism evidence="7 8">
    <name type="scientific">Candidatus Marinarcus aquaticus</name>
    <dbReference type="NCBI Taxonomy" id="2044504"/>
    <lineage>
        <taxon>Bacteria</taxon>
        <taxon>Pseudomonadati</taxon>
        <taxon>Campylobacterota</taxon>
        <taxon>Epsilonproteobacteria</taxon>
        <taxon>Campylobacterales</taxon>
        <taxon>Arcobacteraceae</taxon>
        <taxon>Candidatus Marinarcus</taxon>
    </lineage>
</organism>
<dbReference type="PANTHER" id="PTHR34857">
    <property type="entry name" value="SLL0384 PROTEIN"/>
    <property type="match status" value="1"/>
</dbReference>